<evidence type="ECO:0000256" key="3">
    <source>
        <dbReference type="ARBA" id="ARBA00022691"/>
    </source>
</evidence>
<dbReference type="Pfam" id="PF08100">
    <property type="entry name" value="Dimerisation"/>
    <property type="match status" value="1"/>
</dbReference>
<evidence type="ECO:0000259" key="4">
    <source>
        <dbReference type="PROSITE" id="PS51819"/>
    </source>
</evidence>
<dbReference type="Pfam" id="PF00903">
    <property type="entry name" value="Glyoxalase"/>
    <property type="match status" value="1"/>
</dbReference>
<dbReference type="Gene3D" id="3.40.50.150">
    <property type="entry name" value="Vaccinia Virus protein VP39"/>
    <property type="match status" value="1"/>
</dbReference>
<dbReference type="Gene3D" id="3.30.720.120">
    <property type="match status" value="1"/>
</dbReference>
<keyword evidence="1" id="KW-0489">Methyltransferase</keyword>
<dbReference type="InterPro" id="IPR029068">
    <property type="entry name" value="Glyas_Bleomycin-R_OHBP_Dase"/>
</dbReference>
<proteinExistence type="predicted"/>
<dbReference type="EMBL" id="BMMK01000027">
    <property type="protein sequence ID" value="GGM71715.1"/>
    <property type="molecule type" value="Genomic_DNA"/>
</dbReference>
<dbReference type="GO" id="GO:0008171">
    <property type="term" value="F:O-methyltransferase activity"/>
    <property type="evidence" value="ECO:0007669"/>
    <property type="project" value="InterPro"/>
</dbReference>
<dbReference type="SUPFAM" id="SSF53335">
    <property type="entry name" value="S-adenosyl-L-methionine-dependent methyltransferases"/>
    <property type="match status" value="1"/>
</dbReference>
<dbReference type="RefSeq" id="WP_189060654.1">
    <property type="nucleotide sequence ID" value="NZ_BMMK01000027.1"/>
</dbReference>
<dbReference type="InterPro" id="IPR029063">
    <property type="entry name" value="SAM-dependent_MTases_sf"/>
</dbReference>
<feature type="domain" description="VOC" evidence="4">
    <location>
        <begin position="1"/>
        <end position="120"/>
    </location>
</feature>
<evidence type="ECO:0000256" key="2">
    <source>
        <dbReference type="ARBA" id="ARBA00022679"/>
    </source>
</evidence>
<dbReference type="PROSITE" id="PS51819">
    <property type="entry name" value="VOC"/>
    <property type="match status" value="1"/>
</dbReference>
<reference evidence="5" key="2">
    <citation type="submission" date="2020-09" db="EMBL/GenBank/DDBJ databases">
        <authorList>
            <person name="Sun Q."/>
            <person name="Zhou Y."/>
        </authorList>
    </citation>
    <scope>NUCLEOTIDE SEQUENCE</scope>
    <source>
        <strain evidence="5">CGMCC 4.5737</strain>
    </source>
</reference>
<dbReference type="InterPro" id="IPR012967">
    <property type="entry name" value="COMT_dimerisation"/>
</dbReference>
<keyword evidence="3" id="KW-0949">S-adenosyl-L-methionine</keyword>
<keyword evidence="6" id="KW-1185">Reference proteome</keyword>
<dbReference type="SUPFAM" id="SSF54593">
    <property type="entry name" value="Glyoxalase/Bleomycin resistance protein/Dihydroxybiphenyl dioxygenase"/>
    <property type="match status" value="1"/>
</dbReference>
<dbReference type="Gene3D" id="1.10.10.10">
    <property type="entry name" value="Winged helix-like DNA-binding domain superfamily/Winged helix DNA-binding domain"/>
    <property type="match status" value="1"/>
</dbReference>
<dbReference type="SUPFAM" id="SSF46785">
    <property type="entry name" value="Winged helix' DNA-binding domain"/>
    <property type="match status" value="1"/>
</dbReference>
<dbReference type="GO" id="GO:0032259">
    <property type="term" value="P:methylation"/>
    <property type="evidence" value="ECO:0007669"/>
    <property type="project" value="UniProtKB-KW"/>
</dbReference>
<gene>
    <name evidence="5" type="ORF">GCM10012275_47760</name>
</gene>
<dbReference type="InterPro" id="IPR036388">
    <property type="entry name" value="WH-like_DNA-bd_sf"/>
</dbReference>
<dbReference type="Gene3D" id="3.30.720.110">
    <property type="match status" value="1"/>
</dbReference>
<keyword evidence="2" id="KW-0808">Transferase</keyword>
<dbReference type="PANTHER" id="PTHR43712:SF2">
    <property type="entry name" value="O-METHYLTRANSFERASE CICE"/>
    <property type="match status" value="1"/>
</dbReference>
<dbReference type="Proteomes" id="UP000637578">
    <property type="component" value="Unassembled WGS sequence"/>
</dbReference>
<dbReference type="AlphaFoldDB" id="A0A8J3CIG7"/>
<evidence type="ECO:0000256" key="1">
    <source>
        <dbReference type="ARBA" id="ARBA00022603"/>
    </source>
</evidence>
<dbReference type="Gene3D" id="1.10.287.1350">
    <property type="match status" value="1"/>
</dbReference>
<dbReference type="InterPro" id="IPR004360">
    <property type="entry name" value="Glyas_Fos-R_dOase_dom"/>
</dbReference>
<reference evidence="5" key="1">
    <citation type="journal article" date="2014" name="Int. J. Syst. Evol. Microbiol.">
        <title>Complete genome sequence of Corynebacterium casei LMG S-19264T (=DSM 44701T), isolated from a smear-ripened cheese.</title>
        <authorList>
            <consortium name="US DOE Joint Genome Institute (JGI-PGF)"/>
            <person name="Walter F."/>
            <person name="Albersmeier A."/>
            <person name="Kalinowski J."/>
            <person name="Ruckert C."/>
        </authorList>
    </citation>
    <scope>NUCLEOTIDE SEQUENCE</scope>
    <source>
        <strain evidence="5">CGMCC 4.5737</strain>
    </source>
</reference>
<organism evidence="5 6">
    <name type="scientific">Longimycelium tulufanense</name>
    <dbReference type="NCBI Taxonomy" id="907463"/>
    <lineage>
        <taxon>Bacteria</taxon>
        <taxon>Bacillati</taxon>
        <taxon>Actinomycetota</taxon>
        <taxon>Actinomycetes</taxon>
        <taxon>Pseudonocardiales</taxon>
        <taxon>Pseudonocardiaceae</taxon>
        <taxon>Longimycelium</taxon>
    </lineage>
</organism>
<sequence length="353" mass="38236">MGIALQLYSSDVAAALDWYQRAFNFREINRKVNDDGDLDRVDLAWNDAVVSIADGGPGYVGPRGHVHQLQHLSVEKVDSHHERARHAGAQILTEPFGHPNGDRSYVVADLDGHRWAVTQPAGTGHGEGEAIAPVVPGHVDADPDRQLQALTDALTPFAIRAAVALGLADHIASGTVGLAGLAEAAGADPHALRRLLQFLACRGVFVESSPEAYGLTPTARLLTRDHPSGWWQWLDAEGIAGRLEATYPRLTESIRTAGPAYVSVHGLPFWSDLAADPERTRAFDRLMAEVPRSTDGVAQGYDWSGVRRVVDVGGGTGAVLAEILLAHPHLFAAPWWTRPEPRHRHDSIWPTRA</sequence>
<evidence type="ECO:0000313" key="6">
    <source>
        <dbReference type="Proteomes" id="UP000637578"/>
    </source>
</evidence>
<dbReference type="PROSITE" id="PS51683">
    <property type="entry name" value="SAM_OMT_II"/>
    <property type="match status" value="1"/>
</dbReference>
<dbReference type="InterPro" id="IPR036390">
    <property type="entry name" value="WH_DNA-bd_sf"/>
</dbReference>
<name>A0A8J3CIG7_9PSEU</name>
<dbReference type="InterPro" id="IPR001077">
    <property type="entry name" value="COMT_C"/>
</dbReference>
<accession>A0A8J3CIG7</accession>
<evidence type="ECO:0000313" key="5">
    <source>
        <dbReference type="EMBL" id="GGM71715.1"/>
    </source>
</evidence>
<dbReference type="PANTHER" id="PTHR43712">
    <property type="entry name" value="PUTATIVE (AFU_ORTHOLOGUE AFUA_4G14580)-RELATED"/>
    <property type="match status" value="1"/>
</dbReference>
<comment type="caution">
    <text evidence="5">The sequence shown here is derived from an EMBL/GenBank/DDBJ whole genome shotgun (WGS) entry which is preliminary data.</text>
</comment>
<dbReference type="InterPro" id="IPR037523">
    <property type="entry name" value="VOC_core"/>
</dbReference>
<protein>
    <recommendedName>
        <fullName evidence="4">VOC domain-containing protein</fullName>
    </recommendedName>
</protein>
<dbReference type="Pfam" id="PF00891">
    <property type="entry name" value="Methyltransf_2"/>
    <property type="match status" value="1"/>
</dbReference>
<dbReference type="InterPro" id="IPR016461">
    <property type="entry name" value="COMT-like"/>
</dbReference>
<dbReference type="GO" id="GO:0046983">
    <property type="term" value="F:protein dimerization activity"/>
    <property type="evidence" value="ECO:0007669"/>
    <property type="project" value="InterPro"/>
</dbReference>